<protein>
    <submittedName>
        <fullName evidence="2">Thioredoxin</fullName>
    </submittedName>
</protein>
<dbReference type="CDD" id="cd09023">
    <property type="entry name" value="Aldose_epim_Ec_c4013"/>
    <property type="match status" value="1"/>
</dbReference>
<dbReference type="Gene3D" id="2.70.98.10">
    <property type="match status" value="1"/>
</dbReference>
<dbReference type="OrthoDB" id="6183686at2"/>
<dbReference type="RefSeq" id="WP_034615766.1">
    <property type="nucleotide sequence ID" value="NZ_JSUM01000012.1"/>
</dbReference>
<dbReference type="Proteomes" id="UP000030380">
    <property type="component" value="Unassembled WGS sequence"/>
</dbReference>
<sequence length="402" mass="44450">MKRSLIAITLLSLISTPIIAKEFVITDAQAATDVGNWHIDNKALGIDKTFSVTQRVLHGGKQAGVRVIDIDNGVMTISLIPTRGMNIFEVKSGDIRLGWDSPVKEIVNPSFIELESRNGLGWLDGFNEMMVRCGFEWTGHPGVDDDGQLLSLHGRVGNTPASTVIVDIAEQAPYTITVKGAVYEKTFKKNDYEVWAGLTVVPGEKSFSLHDQLTNLGDYENEYQIIYHSNYGQPLLEEGAKFSAPIKEVSPFNQRAVGEMNRWNQYAAPTVDYDETVYNIVPYADSNGKTLAMLENKRGDKGIAVSFDTKQLPVLTMWKNTDTLKQGYVTGIEPGTSYAYNRKYQRELGLVPKIKPGEQKTFDLTFTILDSKEAVQKTAQAIADIQGGKPIAVLETPLVNLP</sequence>
<feature type="chain" id="PRO_5001997716" evidence="1">
    <location>
        <begin position="21"/>
        <end position="402"/>
    </location>
</feature>
<evidence type="ECO:0000313" key="3">
    <source>
        <dbReference type="Proteomes" id="UP000030380"/>
    </source>
</evidence>
<dbReference type="AlphaFoldDB" id="A0A0A3ALJ5"/>
<proteinExistence type="predicted"/>
<keyword evidence="1" id="KW-0732">Signal</keyword>
<dbReference type="Pfam" id="PF14486">
    <property type="entry name" value="DUF4432"/>
    <property type="match status" value="1"/>
</dbReference>
<dbReference type="InterPro" id="IPR027839">
    <property type="entry name" value="DUF4432"/>
</dbReference>
<dbReference type="EMBL" id="JSUM01000012">
    <property type="protein sequence ID" value="KGQ70161.1"/>
    <property type="molecule type" value="Genomic_DNA"/>
</dbReference>
<comment type="caution">
    <text evidence="2">The sequence shown here is derived from an EMBL/GenBank/DDBJ whole genome shotgun (WGS) entry which is preliminary data.</text>
</comment>
<dbReference type="GO" id="GO:0030246">
    <property type="term" value="F:carbohydrate binding"/>
    <property type="evidence" value="ECO:0007669"/>
    <property type="project" value="InterPro"/>
</dbReference>
<reference evidence="2 3" key="1">
    <citation type="submission" date="2014-11" db="EMBL/GenBank/DDBJ databases">
        <title>Draft genome sequence of Chelonobacter oris 1662T, associated with respiratory disease in Hermann's Tortoises.</title>
        <authorList>
            <person name="Kudirkiene E."/>
            <person name="Hansen M.J."/>
            <person name="Bojesen A.M."/>
        </authorList>
    </citation>
    <scope>NUCLEOTIDE SEQUENCE [LARGE SCALE GENOMIC DNA]</scope>
    <source>
        <strain evidence="2 3">1662</strain>
    </source>
</reference>
<evidence type="ECO:0000313" key="2">
    <source>
        <dbReference type="EMBL" id="KGQ70161.1"/>
    </source>
</evidence>
<organism evidence="2 3">
    <name type="scientific">Chelonobacter oris</name>
    <dbReference type="NCBI Taxonomy" id="505317"/>
    <lineage>
        <taxon>Bacteria</taxon>
        <taxon>Pseudomonadati</taxon>
        <taxon>Pseudomonadota</taxon>
        <taxon>Gammaproteobacteria</taxon>
        <taxon>Pasteurellales</taxon>
        <taxon>Pasteurellaceae</taxon>
        <taxon>Chelonobacter</taxon>
    </lineage>
</organism>
<dbReference type="InterPro" id="IPR014718">
    <property type="entry name" value="GH-type_carb-bd"/>
</dbReference>
<evidence type="ECO:0000256" key="1">
    <source>
        <dbReference type="SAM" id="SignalP"/>
    </source>
</evidence>
<dbReference type="STRING" id="505317.OA57_07445"/>
<keyword evidence="3" id="KW-1185">Reference proteome</keyword>
<gene>
    <name evidence="2" type="ORF">OA57_07445</name>
</gene>
<accession>A0A0A3ALJ5</accession>
<feature type="signal peptide" evidence="1">
    <location>
        <begin position="1"/>
        <end position="20"/>
    </location>
</feature>
<name>A0A0A3ALJ5_9PAST</name>